<evidence type="ECO:0000313" key="3">
    <source>
        <dbReference type="Proteomes" id="UP000000491"/>
    </source>
</evidence>
<name>F8EVX6_ZYMMT</name>
<gene>
    <name evidence="2" type="ordered locus">Zymop_0551</name>
</gene>
<proteinExistence type="predicted"/>
<dbReference type="STRING" id="579138.Zymop_0551"/>
<dbReference type="InterPro" id="IPR051049">
    <property type="entry name" value="Dienelactone_hydrolase-like"/>
</dbReference>
<dbReference type="SUPFAM" id="SSF53474">
    <property type="entry name" value="alpha/beta-Hydrolases"/>
    <property type="match status" value="1"/>
</dbReference>
<dbReference type="AlphaFoldDB" id="F8EVX6"/>
<sequence length="252" mass="28103">MDIFSERIDIPAATISIDSYIFYPKNKISQPTLLPAIILFTDIRGPRSVYDELASRLAAQGYYVVMPHIYYREGTAPVIDPTIPVAEEPTFTKRRELAATLTTKAQEQDFSYIIDWLEHNPHVIPHHYGVVGYCMTGPFALRLAALYPEHIVAAAGFHGANYVTGEADSVDHLVKKIKGAVYLGHAKEDALNPQSAIDQLGKALAEGQINYQNIIYDAGHGYTMPDSPAFDQKASEKAFKNLVQFFDHYLKV</sequence>
<dbReference type="RefSeq" id="WP_013933852.1">
    <property type="nucleotide sequence ID" value="NC_015709.1"/>
</dbReference>
<dbReference type="PANTHER" id="PTHR46623:SF10">
    <property type="entry name" value="CARBOXYMETHYLENEBUTENOLIDASE HOMOLOG"/>
    <property type="match status" value="1"/>
</dbReference>
<evidence type="ECO:0000259" key="1">
    <source>
        <dbReference type="Pfam" id="PF01738"/>
    </source>
</evidence>
<dbReference type="PANTHER" id="PTHR46623">
    <property type="entry name" value="CARBOXYMETHYLENEBUTENOLIDASE-RELATED"/>
    <property type="match status" value="1"/>
</dbReference>
<dbReference type="InterPro" id="IPR029058">
    <property type="entry name" value="AB_hydrolase_fold"/>
</dbReference>
<dbReference type="Pfam" id="PF01738">
    <property type="entry name" value="DLH"/>
    <property type="match status" value="1"/>
</dbReference>
<protein>
    <submittedName>
        <fullName evidence="2">Dienelactone hydrolase</fullName>
    </submittedName>
</protein>
<accession>F8EVX6</accession>
<dbReference type="Gene3D" id="3.40.50.1820">
    <property type="entry name" value="alpha/beta hydrolase"/>
    <property type="match status" value="1"/>
</dbReference>
<dbReference type="KEGG" id="zmp:Zymop_0551"/>
<dbReference type="PATRIC" id="fig|579138.3.peg.582"/>
<dbReference type="EMBL" id="CP002865">
    <property type="protein sequence ID" value="AEI37453.1"/>
    <property type="molecule type" value="Genomic_DNA"/>
</dbReference>
<organism evidence="2 3">
    <name type="scientific">Zymomonas mobilis subsp. pomaceae (strain ATCC 29192 / DSM 22645 / JCM 10191 / CCUG 17912 / NBRC 13757 / NCIMB 11200 / NRRL B-4491 / Barker I)</name>
    <dbReference type="NCBI Taxonomy" id="579138"/>
    <lineage>
        <taxon>Bacteria</taxon>
        <taxon>Pseudomonadati</taxon>
        <taxon>Pseudomonadota</taxon>
        <taxon>Alphaproteobacteria</taxon>
        <taxon>Sphingomonadales</taxon>
        <taxon>Zymomonadaceae</taxon>
        <taxon>Zymomonas</taxon>
    </lineage>
</organism>
<keyword evidence="2" id="KW-0378">Hydrolase</keyword>
<dbReference type="eggNOG" id="COG0412">
    <property type="taxonomic scope" value="Bacteria"/>
</dbReference>
<evidence type="ECO:0000313" key="2">
    <source>
        <dbReference type="EMBL" id="AEI37453.1"/>
    </source>
</evidence>
<feature type="domain" description="Dienelactone hydrolase" evidence="1">
    <location>
        <begin position="18"/>
        <end position="250"/>
    </location>
</feature>
<reference evidence="2 3" key="1">
    <citation type="journal article" date="2011" name="J. Bacteriol.">
        <title>Genome sequence of the ethanol-producing Zymomonas mobilis subsp. pomaceae lectotype strain ATCC 29192.</title>
        <authorList>
            <person name="Kouvelis V.N."/>
            <person name="Davenport K.W."/>
            <person name="Brettin T.S."/>
            <person name="Bruce D."/>
            <person name="Detter C."/>
            <person name="Han C.S."/>
            <person name="Nolan M."/>
            <person name="Tapia R."/>
            <person name="Damoulaki A."/>
            <person name="Kyrpides N.C."/>
            <person name="Typas M.A."/>
            <person name="Pappas K.M."/>
        </authorList>
    </citation>
    <scope>NUCLEOTIDE SEQUENCE [LARGE SCALE GENOMIC DNA]</scope>
    <source>
        <strain evidence="3">ATCC 29192 / DSM 22645 / JCM 10191 / CCUG 17912 / NBRC 13757 / NCIMB 11200 / NRRL B-4491 / Barker I</strain>
    </source>
</reference>
<dbReference type="Proteomes" id="UP000000491">
    <property type="component" value="Chromosome"/>
</dbReference>
<dbReference type="GO" id="GO:0016787">
    <property type="term" value="F:hydrolase activity"/>
    <property type="evidence" value="ECO:0007669"/>
    <property type="project" value="UniProtKB-KW"/>
</dbReference>
<dbReference type="HOGENOM" id="CLU_054590_7_3_5"/>
<dbReference type="InterPro" id="IPR002925">
    <property type="entry name" value="Dienelactn_hydro"/>
</dbReference>